<sequence length="31" mass="3593">MQIFATGQKRDNLAFIEKILPELKTYPQVEA</sequence>
<dbReference type="AlphaFoldDB" id="Q3A990"/>
<evidence type="ECO:0000313" key="2">
    <source>
        <dbReference type="Proteomes" id="UP000002706"/>
    </source>
</evidence>
<dbReference type="KEGG" id="chy:CHY_2500"/>
<dbReference type="Proteomes" id="UP000002706">
    <property type="component" value="Chromosome"/>
</dbReference>
<dbReference type="InParanoid" id="Q3A990"/>
<organism evidence="1 2">
    <name type="scientific">Carboxydothermus hydrogenoformans (strain ATCC BAA-161 / DSM 6008 / Z-2901)</name>
    <dbReference type="NCBI Taxonomy" id="246194"/>
    <lineage>
        <taxon>Bacteria</taxon>
        <taxon>Bacillati</taxon>
        <taxon>Bacillota</taxon>
        <taxon>Clostridia</taxon>
        <taxon>Thermoanaerobacterales</taxon>
        <taxon>Thermoanaerobacteraceae</taxon>
        <taxon>Carboxydothermus</taxon>
    </lineage>
</organism>
<evidence type="ECO:0000313" key="1">
    <source>
        <dbReference type="EMBL" id="ABB14114.1"/>
    </source>
</evidence>
<protein>
    <submittedName>
        <fullName evidence="1">Uncharacterized protein</fullName>
    </submittedName>
</protein>
<keyword evidence="2" id="KW-1185">Reference proteome</keyword>
<gene>
    <name evidence="1" type="ordered locus">CHY_2500</name>
</gene>
<reference evidence="1 2" key="1">
    <citation type="journal article" date="2005" name="PLoS Genet.">
        <title>Life in hot carbon monoxide: the complete genome sequence of Carboxydothermus hydrogenoformans Z-2901.</title>
        <authorList>
            <person name="Wu M."/>
            <person name="Ren Q."/>
            <person name="Durkin A.S."/>
            <person name="Daugherty S.C."/>
            <person name="Brinkac L.M."/>
            <person name="Dodson R.J."/>
            <person name="Madupu R."/>
            <person name="Sullivan S.A."/>
            <person name="Kolonay J.F."/>
            <person name="Haft D.H."/>
            <person name="Nelson W.C."/>
            <person name="Tallon L.J."/>
            <person name="Jones K.M."/>
            <person name="Ulrich L.E."/>
            <person name="Gonzalez J.M."/>
            <person name="Zhulin I.B."/>
            <person name="Robb F.T."/>
            <person name="Eisen J.A."/>
        </authorList>
    </citation>
    <scope>NUCLEOTIDE SEQUENCE [LARGE SCALE GENOMIC DNA]</scope>
    <source>
        <strain evidence="2">ATCC BAA-161 / DSM 6008 / Z-2901</strain>
    </source>
</reference>
<dbReference type="STRING" id="246194.CHY_2500"/>
<proteinExistence type="predicted"/>
<dbReference type="HOGENOM" id="CLU_3395709_0_0_9"/>
<name>Q3A990_CARHZ</name>
<accession>Q3A990</accession>
<dbReference type="EMBL" id="CP000141">
    <property type="protein sequence ID" value="ABB14114.1"/>
    <property type="molecule type" value="Genomic_DNA"/>
</dbReference>